<dbReference type="eggNOG" id="COG3920">
    <property type="taxonomic scope" value="Bacteria"/>
</dbReference>
<dbReference type="Pfam" id="PF02518">
    <property type="entry name" value="HATPase_c"/>
    <property type="match status" value="1"/>
</dbReference>
<dbReference type="Pfam" id="PF07494">
    <property type="entry name" value="Reg_prop"/>
    <property type="match status" value="3"/>
</dbReference>
<evidence type="ECO:0000259" key="4">
    <source>
        <dbReference type="PROSITE" id="PS50109"/>
    </source>
</evidence>
<dbReference type="PANTHER" id="PTHR43547:SF2">
    <property type="entry name" value="HYBRID SIGNAL TRANSDUCTION HISTIDINE KINASE C"/>
    <property type="match status" value="1"/>
</dbReference>
<dbReference type="InterPro" id="IPR003594">
    <property type="entry name" value="HATPase_dom"/>
</dbReference>
<feature type="transmembrane region" description="Helical" evidence="3">
    <location>
        <begin position="765"/>
        <end position="785"/>
    </location>
</feature>
<protein>
    <submittedName>
        <fullName evidence="5">Signal transduction histidine kinase</fullName>
    </submittedName>
</protein>
<dbReference type="KEGG" id="mtt:Ftrac_0305"/>
<dbReference type="SUPFAM" id="SSF63829">
    <property type="entry name" value="Calcium-dependent phosphotriesterase"/>
    <property type="match status" value="2"/>
</dbReference>
<reference evidence="5 6" key="1">
    <citation type="journal article" date="2011" name="Stand. Genomic Sci.">
        <title>Complete genome sequence of Marivirga tractuosa type strain (H-43).</title>
        <authorList>
            <person name="Pagani I."/>
            <person name="Chertkov O."/>
            <person name="Lapidus A."/>
            <person name="Lucas S."/>
            <person name="Del Rio T.G."/>
            <person name="Tice H."/>
            <person name="Copeland A."/>
            <person name="Cheng J.F."/>
            <person name="Nolan M."/>
            <person name="Saunders E."/>
            <person name="Pitluck S."/>
            <person name="Held B."/>
            <person name="Goodwin L."/>
            <person name="Liolios K."/>
            <person name="Ovchinikova G."/>
            <person name="Ivanova N."/>
            <person name="Mavromatis K."/>
            <person name="Pati A."/>
            <person name="Chen A."/>
            <person name="Palaniappan K."/>
            <person name="Land M."/>
            <person name="Hauser L."/>
            <person name="Jeffries C.D."/>
            <person name="Detter J.C."/>
            <person name="Han C."/>
            <person name="Tapia R."/>
            <person name="Ngatchou-Djao O.D."/>
            <person name="Rohde M."/>
            <person name="Goker M."/>
            <person name="Spring S."/>
            <person name="Sikorski J."/>
            <person name="Woyke T."/>
            <person name="Bristow J."/>
            <person name="Eisen J.A."/>
            <person name="Markowitz V."/>
            <person name="Hugenholtz P."/>
            <person name="Klenk H.P."/>
            <person name="Kyrpides N.C."/>
        </authorList>
    </citation>
    <scope>NUCLEOTIDE SEQUENCE [LARGE SCALE GENOMIC DNA]</scope>
    <source>
        <strain evidence="6">ATCC 23168 / DSM 4126 / NBRC 15989 / NCIMB 1408 / VKM B-1430 / H-43</strain>
    </source>
</reference>
<dbReference type="InterPro" id="IPR036890">
    <property type="entry name" value="HATPase_C_sf"/>
</dbReference>
<dbReference type="STRING" id="643867.Ftrac_0305"/>
<evidence type="ECO:0000256" key="3">
    <source>
        <dbReference type="SAM" id="Phobius"/>
    </source>
</evidence>
<dbReference type="Gene3D" id="3.30.565.10">
    <property type="entry name" value="Histidine kinase-like ATPase, C-terminal domain"/>
    <property type="match status" value="1"/>
</dbReference>
<keyword evidence="3" id="KW-0472">Membrane</keyword>
<dbReference type="Proteomes" id="UP000008720">
    <property type="component" value="Chromosome"/>
</dbReference>
<dbReference type="InterPro" id="IPR005467">
    <property type="entry name" value="His_kinase_dom"/>
</dbReference>
<keyword evidence="3" id="KW-0812">Transmembrane</keyword>
<dbReference type="RefSeq" id="WP_013452465.1">
    <property type="nucleotide sequence ID" value="NC_014759.1"/>
</dbReference>
<organism evidence="5 6">
    <name type="scientific">Marivirga tractuosa (strain ATCC 23168 / DSM 4126 / NBRC 15989 / NCIMB 1408 / VKM B-1430 / H-43)</name>
    <name type="common">Microscilla tractuosa</name>
    <name type="synonym">Flexibacter tractuosus</name>
    <dbReference type="NCBI Taxonomy" id="643867"/>
    <lineage>
        <taxon>Bacteria</taxon>
        <taxon>Pseudomonadati</taxon>
        <taxon>Bacteroidota</taxon>
        <taxon>Cytophagia</taxon>
        <taxon>Cytophagales</taxon>
        <taxon>Marivirgaceae</taxon>
        <taxon>Marivirga</taxon>
    </lineage>
</organism>
<evidence type="ECO:0000256" key="1">
    <source>
        <dbReference type="ARBA" id="ARBA00022553"/>
    </source>
</evidence>
<dbReference type="EMBL" id="CP002349">
    <property type="protein sequence ID" value="ADR20314.1"/>
    <property type="molecule type" value="Genomic_DNA"/>
</dbReference>
<feature type="coiled-coil region" evidence="2">
    <location>
        <begin position="812"/>
        <end position="839"/>
    </location>
</feature>
<dbReference type="Gene3D" id="2.130.10.10">
    <property type="entry name" value="YVTN repeat-like/Quinoprotein amine dehydrogenase"/>
    <property type="match status" value="2"/>
</dbReference>
<dbReference type="PROSITE" id="PS50109">
    <property type="entry name" value="HIS_KIN"/>
    <property type="match status" value="1"/>
</dbReference>
<dbReference type="SUPFAM" id="SSF55874">
    <property type="entry name" value="ATPase domain of HSP90 chaperone/DNA topoisomerase II/histidine kinase"/>
    <property type="match status" value="1"/>
</dbReference>
<dbReference type="InterPro" id="IPR011110">
    <property type="entry name" value="Reg_prop"/>
</dbReference>
<dbReference type="InterPro" id="IPR011495">
    <property type="entry name" value="Sig_transdc_His_kin_sub2_dim/P"/>
</dbReference>
<evidence type="ECO:0000256" key="2">
    <source>
        <dbReference type="SAM" id="Coils"/>
    </source>
</evidence>
<dbReference type="HOGENOM" id="CLU_000445_28_2_10"/>
<dbReference type="InterPro" id="IPR013783">
    <property type="entry name" value="Ig-like_fold"/>
</dbReference>
<keyword evidence="6" id="KW-1185">Reference proteome</keyword>
<dbReference type="GO" id="GO:0000155">
    <property type="term" value="F:phosphorelay sensor kinase activity"/>
    <property type="evidence" value="ECO:0007669"/>
    <property type="project" value="TreeGrafter"/>
</dbReference>
<evidence type="ECO:0000313" key="6">
    <source>
        <dbReference type="Proteomes" id="UP000008720"/>
    </source>
</evidence>
<dbReference type="Gene3D" id="2.60.40.10">
    <property type="entry name" value="Immunoglobulins"/>
    <property type="match status" value="1"/>
</dbReference>
<dbReference type="Pfam" id="PF07568">
    <property type="entry name" value="HisKA_2"/>
    <property type="match status" value="1"/>
</dbReference>
<proteinExistence type="predicted"/>
<dbReference type="Gene3D" id="3.30.450.20">
    <property type="entry name" value="PAS domain"/>
    <property type="match status" value="1"/>
</dbReference>
<name>E4TM23_MARTH</name>
<gene>
    <name evidence="5" type="ordered locus">Ftrac_0305</name>
</gene>
<dbReference type="InterPro" id="IPR011123">
    <property type="entry name" value="Y_Y_Y"/>
</dbReference>
<dbReference type="SMART" id="SM00387">
    <property type="entry name" value="HATPase_c"/>
    <property type="match status" value="1"/>
</dbReference>
<evidence type="ECO:0000313" key="5">
    <source>
        <dbReference type="EMBL" id="ADR20314.1"/>
    </source>
</evidence>
<dbReference type="Pfam" id="PF07495">
    <property type="entry name" value="Y_Y_Y"/>
    <property type="match status" value="1"/>
</dbReference>
<keyword evidence="3" id="KW-1133">Transmembrane helix</keyword>
<keyword evidence="5" id="KW-0418">Kinase</keyword>
<dbReference type="PANTHER" id="PTHR43547">
    <property type="entry name" value="TWO-COMPONENT HISTIDINE KINASE"/>
    <property type="match status" value="1"/>
</dbReference>
<keyword evidence="1" id="KW-0597">Phosphoprotein</keyword>
<accession>E4TM23</accession>
<dbReference type="AlphaFoldDB" id="E4TM23"/>
<dbReference type="InterPro" id="IPR015943">
    <property type="entry name" value="WD40/YVTN_repeat-like_dom_sf"/>
</dbReference>
<dbReference type="eggNOG" id="COG3292">
    <property type="taxonomic scope" value="Bacteria"/>
</dbReference>
<sequence>MDKATGLDQPFPFHIIQDQKGFIWIAGQNGLWRYSGSQFKHFYHISNDSNSLAYDFIWRILEDKEGNIWAGTYGGGLSKYDPVKNLFTNYRYDKDDPKSISNDQVRGLEEDGNGNIWVGTNKGLVRLDVKTGEFERFSLADGLSSMVIRDLKLSEDEKKLFVATAGGLNILDLSTNTFKVIDTSLPEGYRLNYNYVYDIFELKRNEIMIATGRGLHIMNLKNDKVKLIPSNVENKGPSSTVIFSIKPDPLDTNRLWLATMNGINSYNIKEKRFSKINAVQKNTDDIGGRNIYNVFKDRNGGLWAGVNNAGIYYSHPSFNKFRTENFLDEGIEKYLNRYTSFIRHNEEEILITTYSGLVVWNHKTNKRQLYKIPDPENLDINRLSSITRTGNGQYLISVWGKFAYLWDHQKRKLSTLQDNSKFSNITFNLIAFGDSKGRVWLGNRDKGLFQYYPATNQIQQFPVSDLSKLENSGDEHVKYIFEDSKERLWVGTAGGLHVLNEKTNNFTKYAPSEKKNTLSNGNINHISESQNGGLWISTELGLCYFDFENEEFKRYFKEDGLPSNVISSALEDDNGDLWVATASGLARIQQNGKISNFDQSDGLLDEYFVFGSAYKDDSLGLIFGTSTELVIVNSDQIVFNSATPQIQLEKLIINNEVASPQNRPDVLKKGFARTDYIKLKQSDYLVSITFDALNLINGHKNEYSVFLEGWDKDWRAPTKDRSVSFSKLTPGNYKLHIKASNDEKVWSKAQVGLNIEVMPFWYESLLFRSLLSISIISLVGLIIYGRFNTIKKNNKLLEKKVKDRTGEVLAQKEEIESQNEVLQSRNNRIELLLRELNHRIKNNLQLISSILNLHSRSTQNQDAKMALTEGKLRMQALSLLHQKLYMTEKYTEVNCKDYIRELVDYLSIAFKSNYSDVDFKLDTDDFKLNLDQAVPLGLILNELVTNSLKHSGKDKLVIDLKAKKQDGKISISLQDNGKGISMEQFEKSSSFGISMIKSLVEQINGELSVGCKNGPHFKLEFVSKETD</sequence>
<keyword evidence="2" id="KW-0175">Coiled coil</keyword>
<keyword evidence="5" id="KW-0808">Transferase</keyword>
<feature type="domain" description="Histidine kinase" evidence="4">
    <location>
        <begin position="835"/>
        <end position="1025"/>
    </location>
</feature>